<accession>A0A5B0PPW9</accession>
<name>A0A5B0PPW9_PUCGR</name>
<evidence type="ECO:0000256" key="1">
    <source>
        <dbReference type="SAM" id="MobiDB-lite"/>
    </source>
</evidence>
<reference evidence="2 3" key="1">
    <citation type="submission" date="2019-05" db="EMBL/GenBank/DDBJ databases">
        <title>Emergence of the Ug99 lineage of the wheat stem rust pathogen through somatic hybridization.</title>
        <authorList>
            <person name="Li F."/>
            <person name="Upadhyaya N.M."/>
            <person name="Sperschneider J."/>
            <person name="Matny O."/>
            <person name="Nguyen-Phuc H."/>
            <person name="Mago R."/>
            <person name="Raley C."/>
            <person name="Miller M.E."/>
            <person name="Silverstein K.A.T."/>
            <person name="Henningsen E."/>
            <person name="Hirsch C.D."/>
            <person name="Visser B."/>
            <person name="Pretorius Z.A."/>
            <person name="Steffenson B.J."/>
            <person name="Schwessinger B."/>
            <person name="Dodds P.N."/>
            <person name="Figueroa M."/>
        </authorList>
    </citation>
    <scope>NUCLEOTIDE SEQUENCE [LARGE SCALE GENOMIC DNA]</scope>
    <source>
        <strain evidence="2 3">Ug99</strain>
    </source>
</reference>
<sequence length="278" mass="29996">MGFNFHANKPQLRKKTTDSHPTRAQTQSLSTLVNGPIYNSHIEDLYSPRHPIANALFRILGYWEKICPSSIRNLGLVGERQVAPKELPGNLLCHLADDDDDANVLSALGIGTSDGLSSSALSTCATALDDSIISQSKLDGADVVLAYLAKDPSFQQPPEALFRSLSLVAIDNTISEWSFANHFFGQLSSGTQQVPGSESTLFPNTSRLDLGPASVSDSSTPMIRKGSFVSSIADSDSYLIGSPSKMNSNSGMIFFSFFELPIPQTQVTTLALFPDIHK</sequence>
<comment type="caution">
    <text evidence="2">The sequence shown here is derived from an EMBL/GenBank/DDBJ whole genome shotgun (WGS) entry which is preliminary data.</text>
</comment>
<dbReference type="EMBL" id="VDEP01000337">
    <property type="protein sequence ID" value="KAA1102690.1"/>
    <property type="molecule type" value="Genomic_DNA"/>
</dbReference>
<protein>
    <submittedName>
        <fullName evidence="2">Uncharacterized protein</fullName>
    </submittedName>
</protein>
<gene>
    <name evidence="2" type="ORF">PGTUg99_031445</name>
</gene>
<proteinExistence type="predicted"/>
<organism evidence="2 3">
    <name type="scientific">Puccinia graminis f. sp. tritici</name>
    <dbReference type="NCBI Taxonomy" id="56615"/>
    <lineage>
        <taxon>Eukaryota</taxon>
        <taxon>Fungi</taxon>
        <taxon>Dikarya</taxon>
        <taxon>Basidiomycota</taxon>
        <taxon>Pucciniomycotina</taxon>
        <taxon>Pucciniomycetes</taxon>
        <taxon>Pucciniales</taxon>
        <taxon>Pucciniaceae</taxon>
        <taxon>Puccinia</taxon>
    </lineage>
</organism>
<dbReference type="Proteomes" id="UP000325313">
    <property type="component" value="Unassembled WGS sequence"/>
</dbReference>
<evidence type="ECO:0000313" key="2">
    <source>
        <dbReference type="EMBL" id="KAA1102690.1"/>
    </source>
</evidence>
<dbReference type="AlphaFoldDB" id="A0A5B0PPW9"/>
<feature type="region of interest" description="Disordered" evidence="1">
    <location>
        <begin position="1"/>
        <end position="27"/>
    </location>
</feature>
<evidence type="ECO:0000313" key="3">
    <source>
        <dbReference type="Proteomes" id="UP000325313"/>
    </source>
</evidence>